<sequence>MGTVWDGVTRSDLFEQFKACGLSSRPDCDNCWAKLYCAGGCAANAYHATGDINGIYEYGCDLFRKRLESALMMQAALSAQAEEE</sequence>
<comment type="caution">
    <text evidence="1">The sequence shown here is derived from an EMBL/GenBank/DDBJ whole genome shotgun (WGS) entry which is preliminary data.</text>
</comment>
<protein>
    <recommendedName>
        <fullName evidence="2">Anaerobic sulfatase-maturating enzyme</fullName>
    </recommendedName>
</protein>
<accession>A0A645JJ00</accession>
<name>A0A645JJ00_9ZZZZ</name>
<dbReference type="AlphaFoldDB" id="A0A645JJ00"/>
<dbReference type="InterPro" id="IPR013785">
    <property type="entry name" value="Aldolase_TIM"/>
</dbReference>
<dbReference type="InterPro" id="IPR023885">
    <property type="entry name" value="4Fe4S-binding_SPASM_dom"/>
</dbReference>
<organism evidence="1">
    <name type="scientific">bioreactor metagenome</name>
    <dbReference type="NCBI Taxonomy" id="1076179"/>
    <lineage>
        <taxon>unclassified sequences</taxon>
        <taxon>metagenomes</taxon>
        <taxon>ecological metagenomes</taxon>
    </lineage>
</organism>
<gene>
    <name evidence="1" type="ORF">SDC9_211423</name>
</gene>
<dbReference type="EMBL" id="VSSQ01143400">
    <property type="protein sequence ID" value="MPN63658.1"/>
    <property type="molecule type" value="Genomic_DNA"/>
</dbReference>
<dbReference type="Gene3D" id="3.20.20.70">
    <property type="entry name" value="Aldolase class I"/>
    <property type="match status" value="1"/>
</dbReference>
<reference evidence="1" key="1">
    <citation type="submission" date="2019-08" db="EMBL/GenBank/DDBJ databases">
        <authorList>
            <person name="Kucharzyk K."/>
            <person name="Murdoch R.W."/>
            <person name="Higgins S."/>
            <person name="Loffler F."/>
        </authorList>
    </citation>
    <scope>NUCLEOTIDE SEQUENCE</scope>
</reference>
<evidence type="ECO:0008006" key="2">
    <source>
        <dbReference type="Google" id="ProtNLM"/>
    </source>
</evidence>
<evidence type="ECO:0000313" key="1">
    <source>
        <dbReference type="EMBL" id="MPN63658.1"/>
    </source>
</evidence>
<dbReference type="NCBIfam" id="TIGR04085">
    <property type="entry name" value="rSAM_more_4Fe4S"/>
    <property type="match status" value="1"/>
</dbReference>
<proteinExistence type="predicted"/>